<feature type="region of interest" description="Disordered" evidence="5">
    <location>
        <begin position="1"/>
        <end position="26"/>
    </location>
</feature>
<evidence type="ECO:0000259" key="6">
    <source>
        <dbReference type="Pfam" id="PF01343"/>
    </source>
</evidence>
<proteinExistence type="inferred from homology"/>
<evidence type="ECO:0000256" key="1">
    <source>
        <dbReference type="ARBA" id="ARBA00008683"/>
    </source>
</evidence>
<dbReference type="PANTHER" id="PTHR42987:SF4">
    <property type="entry name" value="PROTEASE SOHB-RELATED"/>
    <property type="match status" value="1"/>
</dbReference>
<dbReference type="InterPro" id="IPR004635">
    <property type="entry name" value="Pept_S49_SppA"/>
</dbReference>
<reference evidence="7 8" key="1">
    <citation type="submission" date="2024-08" db="EMBL/GenBank/DDBJ databases">
        <title>Whole-genome sequencing of halo(alkali)philic microorganisms from hypersaline lakes.</title>
        <authorList>
            <person name="Sorokin D.Y."/>
            <person name="Merkel A.Y."/>
            <person name="Messina E."/>
            <person name="Yakimov M."/>
        </authorList>
    </citation>
    <scope>NUCLEOTIDE SEQUENCE [LARGE SCALE GENOMIC DNA]</scope>
    <source>
        <strain evidence="7 8">AB-hyl4</strain>
    </source>
</reference>
<comment type="similarity">
    <text evidence="1">Belongs to the peptidase S49 family.</text>
</comment>
<dbReference type="SUPFAM" id="SSF52096">
    <property type="entry name" value="ClpP/crotonase"/>
    <property type="match status" value="1"/>
</dbReference>
<dbReference type="RefSeq" id="WP_425345442.1">
    <property type="nucleotide sequence ID" value="NZ_JBGUBD010000005.1"/>
</dbReference>
<evidence type="ECO:0000256" key="2">
    <source>
        <dbReference type="ARBA" id="ARBA00022670"/>
    </source>
</evidence>
<evidence type="ECO:0000313" key="8">
    <source>
        <dbReference type="Proteomes" id="UP001575105"/>
    </source>
</evidence>
<protein>
    <submittedName>
        <fullName evidence="7">Signal peptide peptidase SppA</fullName>
    </submittedName>
</protein>
<evidence type="ECO:0000256" key="5">
    <source>
        <dbReference type="SAM" id="MobiDB-lite"/>
    </source>
</evidence>
<feature type="domain" description="Peptidase S49" evidence="6">
    <location>
        <begin position="164"/>
        <end position="312"/>
    </location>
</feature>
<comment type="caution">
    <text evidence="7">The sequence shown here is derived from an EMBL/GenBank/DDBJ whole genome shotgun (WGS) entry which is preliminary data.</text>
</comment>
<organism evidence="7 8">
    <name type="scientific">Natronomicrosphaera hydrolytica</name>
    <dbReference type="NCBI Taxonomy" id="3242702"/>
    <lineage>
        <taxon>Bacteria</taxon>
        <taxon>Pseudomonadati</taxon>
        <taxon>Planctomycetota</taxon>
        <taxon>Phycisphaerae</taxon>
        <taxon>Phycisphaerales</taxon>
        <taxon>Phycisphaeraceae</taxon>
        <taxon>Natronomicrosphaera</taxon>
    </lineage>
</organism>
<keyword evidence="2" id="KW-0645">Protease</keyword>
<dbReference type="Gene3D" id="3.90.226.10">
    <property type="entry name" value="2-enoyl-CoA Hydratase, Chain A, domain 1"/>
    <property type="match status" value="1"/>
</dbReference>
<dbReference type="InterPro" id="IPR047272">
    <property type="entry name" value="S49_SppA_C"/>
</dbReference>
<feature type="compositionally biased region" description="Low complexity" evidence="5">
    <location>
        <begin position="352"/>
        <end position="379"/>
    </location>
</feature>
<gene>
    <name evidence="7" type="primary">sppA</name>
    <name evidence="7" type="ORF">ACERK3_09430</name>
</gene>
<keyword evidence="3" id="KW-0378">Hydrolase</keyword>
<dbReference type="EMBL" id="JBGUBD010000005">
    <property type="protein sequence ID" value="MFA9478516.1"/>
    <property type="molecule type" value="Genomic_DNA"/>
</dbReference>
<evidence type="ECO:0000313" key="7">
    <source>
        <dbReference type="EMBL" id="MFA9478516.1"/>
    </source>
</evidence>
<dbReference type="PANTHER" id="PTHR42987">
    <property type="entry name" value="PEPTIDASE S49"/>
    <property type="match status" value="1"/>
</dbReference>
<evidence type="ECO:0000256" key="4">
    <source>
        <dbReference type="ARBA" id="ARBA00022825"/>
    </source>
</evidence>
<dbReference type="Gene3D" id="6.20.330.10">
    <property type="match status" value="1"/>
</dbReference>
<dbReference type="CDD" id="cd07023">
    <property type="entry name" value="S49_Sppa_N_C"/>
    <property type="match status" value="1"/>
</dbReference>
<dbReference type="InterPro" id="IPR029045">
    <property type="entry name" value="ClpP/crotonase-like_dom_sf"/>
</dbReference>
<dbReference type="InterPro" id="IPR002142">
    <property type="entry name" value="Peptidase_S49"/>
</dbReference>
<accession>A0ABV4U4I5</accession>
<keyword evidence="8" id="KW-1185">Reference proteome</keyword>
<dbReference type="Pfam" id="PF01343">
    <property type="entry name" value="Peptidase_S49"/>
    <property type="match status" value="1"/>
</dbReference>
<dbReference type="Proteomes" id="UP001575105">
    <property type="component" value="Unassembled WGS sequence"/>
</dbReference>
<feature type="compositionally biased region" description="Low complexity" evidence="5">
    <location>
        <begin position="387"/>
        <end position="405"/>
    </location>
</feature>
<keyword evidence="4" id="KW-0720">Serine protease</keyword>
<sequence>MPNELMSDHPVTDSLGASPAPRVDLGGVDVPPQARLDEYYGLWAVEESRFWALFQRARNMDWGRHFAEPRARRGQTMAVVRGPRQSIGSDGVGEGPSVVVLQARGTLMKHASSLDNATSTVELRRQIRAASRDSEIGGIMIVFESPGGSVAGTPELAREIRLAAERKPVFAFVEDLAASAAYYAASQATRIYANDRTALVGSIGTVMATYDVSKLAERQGIEAVAFTTGPYKAAGMPGAPITPEQRAYFQDLVDRTQTSFSDAVVEGRGLTAEQLAAVETGQVWLADQAMELKLIDNIQSFDDSLAELMQLSAEGGAPSASARHSHRAQETRAMPETQQQTPTPGPAPAPAPNADADAPSPAAAKPDAATTPAPSPEATVDAANTDAGKAAGSGDAAEAAASRGASAEPATLAQLKEAFPNASAEFREQCQEQGFTLGQASTAYAKNLEQQLTAEREASDELRQRLGQTDRGGDEAVVFQAESSPEDARRQKMGRHMGSAAAALTGAVRISGRSNK</sequence>
<feature type="region of interest" description="Disordered" evidence="5">
    <location>
        <begin position="386"/>
        <end position="405"/>
    </location>
</feature>
<feature type="compositionally biased region" description="Basic and acidic residues" evidence="5">
    <location>
        <begin position="1"/>
        <end position="11"/>
    </location>
</feature>
<evidence type="ECO:0000256" key="3">
    <source>
        <dbReference type="ARBA" id="ARBA00022801"/>
    </source>
</evidence>
<dbReference type="NCBIfam" id="TIGR00706">
    <property type="entry name" value="SppA_dom"/>
    <property type="match status" value="1"/>
</dbReference>
<name>A0ABV4U4I5_9BACT</name>
<feature type="region of interest" description="Disordered" evidence="5">
    <location>
        <begin position="456"/>
        <end position="516"/>
    </location>
</feature>
<feature type="region of interest" description="Disordered" evidence="5">
    <location>
        <begin position="314"/>
        <end position="381"/>
    </location>
</feature>